<reference evidence="2" key="1">
    <citation type="journal article" date="2019" name="Int. J. Syst. Evol. Microbiol.">
        <title>The Global Catalogue of Microorganisms (GCM) 10K type strain sequencing project: providing services to taxonomists for standard genome sequencing and annotation.</title>
        <authorList>
            <consortium name="The Broad Institute Genomics Platform"/>
            <consortium name="The Broad Institute Genome Sequencing Center for Infectious Disease"/>
            <person name="Wu L."/>
            <person name="Ma J."/>
        </authorList>
    </citation>
    <scope>NUCLEOTIDE SEQUENCE [LARGE SCALE GENOMIC DNA]</scope>
    <source>
        <strain evidence="2">TISTR 1827</strain>
    </source>
</reference>
<accession>A0ABW5QUT9</accession>
<protein>
    <submittedName>
        <fullName evidence="1">Uncharacterized protein</fullName>
    </submittedName>
</protein>
<name>A0ABW5QUT9_9BACL</name>
<proteinExistence type="predicted"/>
<dbReference type="EMBL" id="JBHUMY010000005">
    <property type="protein sequence ID" value="MFD2659513.1"/>
    <property type="molecule type" value="Genomic_DNA"/>
</dbReference>
<sequence>MYQTTQLYKEKVYAPVRTVIGRVTFDISDLTAAGDILSLTTSSELFFSRKDQLIDKNRNATYNLATLEQDRFRLDGSFSFPDDTVANNGEVGFISSSLCDVNGVFSSPPTITIDFVGTHSSAGLTVTFDSINEEYATDFNASVYDAAGGVLLSQNVTGNTSSRCIIQQQIVGYKKVVITIQKWSAGNRRARVLEVDFGIVQSYTDSQLISMNLIEEMDMTSGQLPSPEFRFVVDNSSRAFNILNPTGFYKFLQQRQEVIPEMGVEVNGGRIEYVPLGKYLLWEWTSEEGSLTASFMARTNLDLMANYEYEQLTPSSKTLYQLAVQVFAICGITNYSIDPVLQNITTNSLAQKTDCRTLLQMIALAGMANIFVTRSNIIMLKRVSLGSPVDEVTFDNTYSEPKIELDKVVKQVDVNYWPDLNTSAVQSVSAAGVDLGDTLRLENNTLINTAAVAASVANWLLTQKSYRAKYTINWRGNPAQELADVIGIENTYVANMTAMIVKTSLTYQGYLSAQTEAKGAVN</sequence>
<evidence type="ECO:0000313" key="1">
    <source>
        <dbReference type="EMBL" id="MFD2659513.1"/>
    </source>
</evidence>
<dbReference type="Proteomes" id="UP001597493">
    <property type="component" value="Unassembled WGS sequence"/>
</dbReference>
<organism evidence="1 2">
    <name type="scientific">Paenibacillus thailandensis</name>
    <dbReference type="NCBI Taxonomy" id="393250"/>
    <lineage>
        <taxon>Bacteria</taxon>
        <taxon>Bacillati</taxon>
        <taxon>Bacillota</taxon>
        <taxon>Bacilli</taxon>
        <taxon>Bacillales</taxon>
        <taxon>Paenibacillaceae</taxon>
        <taxon>Paenibacillus</taxon>
    </lineage>
</organism>
<evidence type="ECO:0000313" key="2">
    <source>
        <dbReference type="Proteomes" id="UP001597493"/>
    </source>
</evidence>
<comment type="caution">
    <text evidence="1">The sequence shown here is derived from an EMBL/GenBank/DDBJ whole genome shotgun (WGS) entry which is preliminary data.</text>
</comment>
<keyword evidence="2" id="KW-1185">Reference proteome</keyword>
<dbReference type="RefSeq" id="WP_379270205.1">
    <property type="nucleotide sequence ID" value="NZ_JBHUMY010000005.1"/>
</dbReference>
<gene>
    <name evidence="1" type="ORF">ACFSW5_04450</name>
</gene>